<dbReference type="CDD" id="cd02042">
    <property type="entry name" value="ParAB_family"/>
    <property type="match status" value="1"/>
</dbReference>
<name>A0A1Y2JZV4_9PROT</name>
<reference evidence="2 3" key="1">
    <citation type="journal article" date="2016" name="BMC Genomics">
        <title>Combined genomic and structural analyses of a cultured magnetotactic bacterium reveals its niche adaptation to a dynamic environment.</title>
        <authorList>
            <person name="Araujo A.C."/>
            <person name="Morillo V."/>
            <person name="Cypriano J."/>
            <person name="Teixeira L.C."/>
            <person name="Leao P."/>
            <person name="Lyra S."/>
            <person name="Almeida L.G."/>
            <person name="Bazylinski D.A."/>
            <person name="Vasconcellos A.T."/>
            <person name="Abreu F."/>
            <person name="Lins U."/>
        </authorList>
    </citation>
    <scope>NUCLEOTIDE SEQUENCE [LARGE SCALE GENOMIC DNA]</scope>
    <source>
        <strain evidence="2 3">IT-1</strain>
    </source>
</reference>
<accession>A0A1Y2JZV4</accession>
<dbReference type="PANTHER" id="PTHR13696:SF52">
    <property type="entry name" value="PARA FAMILY PROTEIN CT_582"/>
    <property type="match status" value="1"/>
</dbReference>
<dbReference type="Gene3D" id="3.40.50.300">
    <property type="entry name" value="P-loop containing nucleotide triphosphate hydrolases"/>
    <property type="match status" value="1"/>
</dbReference>
<dbReference type="Pfam" id="PF13614">
    <property type="entry name" value="AAA_31"/>
    <property type="match status" value="1"/>
</dbReference>
<evidence type="ECO:0000259" key="1">
    <source>
        <dbReference type="Pfam" id="PF13614"/>
    </source>
</evidence>
<evidence type="ECO:0000313" key="3">
    <source>
        <dbReference type="Proteomes" id="UP000194003"/>
    </source>
</evidence>
<gene>
    <name evidence="2" type="ORF">MAIT1_05480</name>
</gene>
<dbReference type="EMBL" id="LVJN01000021">
    <property type="protein sequence ID" value="OSM00460.1"/>
    <property type="molecule type" value="Genomic_DNA"/>
</dbReference>
<evidence type="ECO:0000313" key="2">
    <source>
        <dbReference type="EMBL" id="OSM00460.1"/>
    </source>
</evidence>
<dbReference type="InterPro" id="IPR025669">
    <property type="entry name" value="AAA_dom"/>
</dbReference>
<dbReference type="InterPro" id="IPR050678">
    <property type="entry name" value="DNA_Partitioning_ATPase"/>
</dbReference>
<comment type="caution">
    <text evidence="2">The sequence shown here is derived from an EMBL/GenBank/DDBJ whole genome shotgun (WGS) entry which is preliminary data.</text>
</comment>
<feature type="domain" description="AAA" evidence="1">
    <location>
        <begin position="1"/>
        <end position="142"/>
    </location>
</feature>
<dbReference type="SUPFAM" id="SSF52540">
    <property type="entry name" value="P-loop containing nucleoside triphosphate hydrolases"/>
    <property type="match status" value="1"/>
</dbReference>
<protein>
    <submittedName>
        <fullName evidence="2">Putative chromosome segregation ATPase</fullName>
    </submittedName>
</protein>
<dbReference type="Proteomes" id="UP000194003">
    <property type="component" value="Unassembled WGS sequence"/>
</dbReference>
<proteinExistence type="predicted"/>
<sequence length="217" mass="24280">MVDADPQGNATTFFGIDKEAVKFNLMDIMTDEVEIEDAIVEVTEKLDILCGTQELNGTDIALQSTRTKFTQIGDRIADIEEKYDYILIDSPPSIGTLTINVMAAADKIFIAMQPEFLSLEGISQLIKSIKTIQEKINPELSIGKIIINRLQRTEKSHKLVLEEIKSHFQQEFEEEIVTEDMNIALSPSFGRSSVNFNPYSSSSLAYMKIACKMTSSI</sequence>
<organism evidence="2 3">
    <name type="scientific">Magnetofaba australis IT-1</name>
    <dbReference type="NCBI Taxonomy" id="1434232"/>
    <lineage>
        <taxon>Bacteria</taxon>
        <taxon>Pseudomonadati</taxon>
        <taxon>Pseudomonadota</taxon>
        <taxon>Magnetococcia</taxon>
        <taxon>Magnetococcales</taxon>
        <taxon>Magnetococcaceae</taxon>
        <taxon>Magnetofaba</taxon>
    </lineage>
</organism>
<dbReference type="InterPro" id="IPR027417">
    <property type="entry name" value="P-loop_NTPase"/>
</dbReference>
<keyword evidence="3" id="KW-1185">Reference proteome</keyword>
<dbReference type="STRING" id="1434232.MAIT1_05480"/>
<dbReference type="PANTHER" id="PTHR13696">
    <property type="entry name" value="P-LOOP CONTAINING NUCLEOSIDE TRIPHOSPHATE HYDROLASE"/>
    <property type="match status" value="1"/>
</dbReference>
<dbReference type="AlphaFoldDB" id="A0A1Y2JZV4"/>